<dbReference type="OrthoDB" id="5426138at2759"/>
<feature type="region of interest" description="Disordered" evidence="1">
    <location>
        <begin position="230"/>
        <end position="306"/>
    </location>
</feature>
<comment type="caution">
    <text evidence="3">The sequence shown here is derived from an EMBL/GenBank/DDBJ whole genome shotgun (WGS) entry which is preliminary data.</text>
</comment>
<evidence type="ECO:0000313" key="3">
    <source>
        <dbReference type="EMBL" id="EPS37903.1"/>
    </source>
</evidence>
<dbReference type="EMBL" id="AQGS01000598">
    <property type="protein sequence ID" value="EPS37903.1"/>
    <property type="molecule type" value="Genomic_DNA"/>
</dbReference>
<feature type="chain" id="PRO_5004548998" evidence="2">
    <location>
        <begin position="24"/>
        <end position="634"/>
    </location>
</feature>
<feature type="signal peptide" evidence="2">
    <location>
        <begin position="1"/>
        <end position="23"/>
    </location>
</feature>
<feature type="region of interest" description="Disordered" evidence="1">
    <location>
        <begin position="111"/>
        <end position="147"/>
    </location>
</feature>
<keyword evidence="4" id="KW-1185">Reference proteome</keyword>
<organism evidence="3 4">
    <name type="scientific">Dactylellina haptotyla (strain CBS 200.50)</name>
    <name type="common">Nematode-trapping fungus</name>
    <name type="synonym">Monacrosporium haptotylum</name>
    <dbReference type="NCBI Taxonomy" id="1284197"/>
    <lineage>
        <taxon>Eukaryota</taxon>
        <taxon>Fungi</taxon>
        <taxon>Dikarya</taxon>
        <taxon>Ascomycota</taxon>
        <taxon>Pezizomycotina</taxon>
        <taxon>Orbiliomycetes</taxon>
        <taxon>Orbiliales</taxon>
        <taxon>Orbiliaceae</taxon>
        <taxon>Dactylellina</taxon>
    </lineage>
</organism>
<proteinExistence type="predicted"/>
<reference evidence="3 4" key="1">
    <citation type="journal article" date="2013" name="PLoS Genet.">
        <title>Genomic mechanisms accounting for the adaptation to parasitism in nematode-trapping fungi.</title>
        <authorList>
            <person name="Meerupati T."/>
            <person name="Andersson K.M."/>
            <person name="Friman E."/>
            <person name="Kumar D."/>
            <person name="Tunlid A."/>
            <person name="Ahren D."/>
        </authorList>
    </citation>
    <scope>NUCLEOTIDE SEQUENCE [LARGE SCALE GENOMIC DNA]</scope>
    <source>
        <strain evidence="3 4">CBS 200.50</strain>
    </source>
</reference>
<accession>S8BF71</accession>
<reference evidence="4" key="2">
    <citation type="submission" date="2013-04" db="EMBL/GenBank/DDBJ databases">
        <title>Genomic mechanisms accounting for the adaptation to parasitism in nematode-trapping fungi.</title>
        <authorList>
            <person name="Ahren D.G."/>
        </authorList>
    </citation>
    <scope>NUCLEOTIDE SEQUENCE [LARGE SCALE GENOMIC DNA]</scope>
    <source>
        <strain evidence="4">CBS 200.50</strain>
    </source>
</reference>
<dbReference type="AlphaFoldDB" id="S8BF71"/>
<feature type="compositionally biased region" description="Polar residues" evidence="1">
    <location>
        <begin position="111"/>
        <end position="121"/>
    </location>
</feature>
<feature type="compositionally biased region" description="Low complexity" evidence="1">
    <location>
        <begin position="230"/>
        <end position="240"/>
    </location>
</feature>
<gene>
    <name evidence="3" type="ORF">H072_8351</name>
</gene>
<protein>
    <submittedName>
        <fullName evidence="3">Uncharacterized protein</fullName>
    </submittedName>
</protein>
<feature type="region of interest" description="Disordered" evidence="1">
    <location>
        <begin position="606"/>
        <end position="634"/>
    </location>
</feature>
<dbReference type="Proteomes" id="UP000015100">
    <property type="component" value="Unassembled WGS sequence"/>
</dbReference>
<dbReference type="HOGENOM" id="CLU_431480_0_0_1"/>
<name>S8BF71_DACHA</name>
<evidence type="ECO:0000256" key="1">
    <source>
        <dbReference type="SAM" id="MobiDB-lite"/>
    </source>
</evidence>
<evidence type="ECO:0000313" key="4">
    <source>
        <dbReference type="Proteomes" id="UP000015100"/>
    </source>
</evidence>
<sequence length="634" mass="68617">MRYNANILPACVVVAHLFGSTLALPAPTDEECIAEAQSLYKRDADAFLDIPKVVATFGGNDEESSSPEHHGIQKRGLEKRTLYSLAQRLLGKMCSTKAAREEADLMNASIQSNSGVSQQNAIAPEGDDQNPMASSYEIITGGPGNNAPADLSQSFVAPGNPIQAPRIQDNARFQQLFQDVEPIPELPAQEDRESDVESVSLRESIKSNDNSFYPGQKAKDFFKDPSLWGSGSLDSSSSQADDSDILGVAPDDLMSISSTPRKNTMLPGGPRRHQDGPPSGMGKKPGFLKRLFSGGRDPRNQPQSGGMNYNVPQFVPQNPEIIDNPNWLVNPAERLYELERARRAEAQREADAFNQDERQRQQDLYDELFPEGDQVDLNVAQILPSTNPLTVAQMLPSNGLMGTAQVLPTNNLMGTAQVAPSNGLMGTAQVLSTAENGPLGPIRTLEESDFMQESLDPLETATIFNPLDRAQVMSVPAGRISSQNDIPYPNNPPAERASTVYQSFSEPNEQDPSFQDDIYSIADSNQTGDFGGNVNDSASLGASGNLGVSQIQPYGGGNLGTSQVQQKVTEIIEEDDAEYNSEGSRNPDEYEVDLLESEVIDQSQLPSNLQNLGANDLGFSFANPRPGGGNIQRR</sequence>
<keyword evidence="2" id="KW-0732">Signal</keyword>
<evidence type="ECO:0000256" key="2">
    <source>
        <dbReference type="SAM" id="SignalP"/>
    </source>
</evidence>